<protein>
    <submittedName>
        <fullName evidence="2">Uncharacterized protein</fullName>
    </submittedName>
</protein>
<feature type="region of interest" description="Disordered" evidence="1">
    <location>
        <begin position="106"/>
        <end position="144"/>
    </location>
</feature>
<proteinExistence type="predicted"/>
<gene>
    <name evidence="2" type="ORF">CERSUDRAFT_111270</name>
</gene>
<reference evidence="2 3" key="1">
    <citation type="journal article" date="2012" name="Proc. Natl. Acad. Sci. U.S.A.">
        <title>Comparative genomics of Ceriporiopsis subvermispora and Phanerochaete chrysosporium provide insight into selective ligninolysis.</title>
        <authorList>
            <person name="Fernandez-Fueyo E."/>
            <person name="Ruiz-Duenas F.J."/>
            <person name="Ferreira P."/>
            <person name="Floudas D."/>
            <person name="Hibbett D.S."/>
            <person name="Canessa P."/>
            <person name="Larrondo L.F."/>
            <person name="James T.Y."/>
            <person name="Seelenfreund D."/>
            <person name="Lobos S."/>
            <person name="Polanco R."/>
            <person name="Tello M."/>
            <person name="Honda Y."/>
            <person name="Watanabe T."/>
            <person name="Watanabe T."/>
            <person name="Ryu J.S."/>
            <person name="Kubicek C.P."/>
            <person name="Schmoll M."/>
            <person name="Gaskell J."/>
            <person name="Hammel K.E."/>
            <person name="St John F.J."/>
            <person name="Vanden Wymelenberg A."/>
            <person name="Sabat G."/>
            <person name="Splinter BonDurant S."/>
            <person name="Syed K."/>
            <person name="Yadav J.S."/>
            <person name="Doddapaneni H."/>
            <person name="Subramanian V."/>
            <person name="Lavin J.L."/>
            <person name="Oguiza J.A."/>
            <person name="Perez G."/>
            <person name="Pisabarro A.G."/>
            <person name="Ramirez L."/>
            <person name="Santoyo F."/>
            <person name="Master E."/>
            <person name="Coutinho P.M."/>
            <person name="Henrissat B."/>
            <person name="Lombard V."/>
            <person name="Magnuson J.K."/>
            <person name="Kuees U."/>
            <person name="Hori C."/>
            <person name="Igarashi K."/>
            <person name="Samejima M."/>
            <person name="Held B.W."/>
            <person name="Barry K.W."/>
            <person name="LaButti K.M."/>
            <person name="Lapidus A."/>
            <person name="Lindquist E.A."/>
            <person name="Lucas S.M."/>
            <person name="Riley R."/>
            <person name="Salamov A.A."/>
            <person name="Hoffmeister D."/>
            <person name="Schwenk D."/>
            <person name="Hadar Y."/>
            <person name="Yarden O."/>
            <person name="de Vries R.P."/>
            <person name="Wiebenga A."/>
            <person name="Stenlid J."/>
            <person name="Eastwood D."/>
            <person name="Grigoriev I.V."/>
            <person name="Berka R.M."/>
            <person name="Blanchette R.A."/>
            <person name="Kersten P."/>
            <person name="Martinez A.T."/>
            <person name="Vicuna R."/>
            <person name="Cullen D."/>
        </authorList>
    </citation>
    <scope>NUCLEOTIDE SEQUENCE [LARGE SCALE GENOMIC DNA]</scope>
    <source>
        <strain evidence="2 3">B</strain>
    </source>
</reference>
<accession>M2R8F5</accession>
<dbReference type="HOGENOM" id="CLU_1796238_0_0_1"/>
<evidence type="ECO:0000256" key="1">
    <source>
        <dbReference type="SAM" id="MobiDB-lite"/>
    </source>
</evidence>
<keyword evidence="3" id="KW-1185">Reference proteome</keyword>
<evidence type="ECO:0000313" key="2">
    <source>
        <dbReference type="EMBL" id="EMD40695.1"/>
    </source>
</evidence>
<name>M2R8F5_CERS8</name>
<dbReference type="EMBL" id="KB445792">
    <property type="protein sequence ID" value="EMD40695.1"/>
    <property type="molecule type" value="Genomic_DNA"/>
</dbReference>
<feature type="compositionally biased region" description="Gly residues" evidence="1">
    <location>
        <begin position="123"/>
        <end position="133"/>
    </location>
</feature>
<dbReference type="AlphaFoldDB" id="M2R8F5"/>
<evidence type="ECO:0000313" key="3">
    <source>
        <dbReference type="Proteomes" id="UP000016930"/>
    </source>
</evidence>
<organism evidence="2 3">
    <name type="scientific">Ceriporiopsis subvermispora (strain B)</name>
    <name type="common">White-rot fungus</name>
    <name type="synonym">Gelatoporia subvermispora</name>
    <dbReference type="NCBI Taxonomy" id="914234"/>
    <lineage>
        <taxon>Eukaryota</taxon>
        <taxon>Fungi</taxon>
        <taxon>Dikarya</taxon>
        <taxon>Basidiomycota</taxon>
        <taxon>Agaricomycotina</taxon>
        <taxon>Agaricomycetes</taxon>
        <taxon>Polyporales</taxon>
        <taxon>Gelatoporiaceae</taxon>
        <taxon>Gelatoporia</taxon>
    </lineage>
</organism>
<feature type="compositionally biased region" description="Basic and acidic residues" evidence="1">
    <location>
        <begin position="106"/>
        <end position="121"/>
    </location>
</feature>
<sequence length="144" mass="15240">MGQRMAVEVEGEGRWEAQTVCPQRRVYGATSSRVGTQRGQCSSLRYWSGRMPSDGASSGGFGWSEPAKGLVGGDGMRRGGWGKVVRGKGWWAGGIFGDGLEIERGWHGSNARERRTARERSGSGLGGESGKCGGELALCAGDNE</sequence>
<dbReference type="Proteomes" id="UP000016930">
    <property type="component" value="Unassembled WGS sequence"/>
</dbReference>